<feature type="non-terminal residue" evidence="2">
    <location>
        <position position="81"/>
    </location>
</feature>
<feature type="transmembrane region" description="Helical" evidence="1">
    <location>
        <begin position="14"/>
        <end position="31"/>
    </location>
</feature>
<keyword evidence="1" id="KW-1133">Transmembrane helix</keyword>
<dbReference type="EMBL" id="PFLH01000024">
    <property type="protein sequence ID" value="PIY71167.1"/>
    <property type="molecule type" value="Genomic_DNA"/>
</dbReference>
<sequence length="81" mass="9182">MFQKEKLLSFLKKLIIILFIPSILLNIFLGYKTLGQKKVNLVKVIGVIDGDTIVLENKTRLRLRQIDAPELTNCGGEQAKQ</sequence>
<evidence type="ECO:0000256" key="1">
    <source>
        <dbReference type="SAM" id="Phobius"/>
    </source>
</evidence>
<gene>
    <name evidence="2" type="ORF">COY88_01725</name>
</gene>
<proteinExistence type="predicted"/>
<dbReference type="Proteomes" id="UP000230344">
    <property type="component" value="Unassembled WGS sequence"/>
</dbReference>
<dbReference type="AlphaFoldDB" id="A0A2M7QFS9"/>
<keyword evidence="1" id="KW-0812">Transmembrane</keyword>
<evidence type="ECO:0000313" key="3">
    <source>
        <dbReference type="Proteomes" id="UP000230344"/>
    </source>
</evidence>
<comment type="caution">
    <text evidence="2">The sequence shown here is derived from an EMBL/GenBank/DDBJ whole genome shotgun (WGS) entry which is preliminary data.</text>
</comment>
<organism evidence="2 3">
    <name type="scientific">Candidatus Roizmanbacteria bacterium CG_4_10_14_0_8_um_filter_35_28</name>
    <dbReference type="NCBI Taxonomy" id="1974827"/>
    <lineage>
        <taxon>Bacteria</taxon>
        <taxon>Candidatus Roizmaniibacteriota</taxon>
    </lineage>
</organism>
<evidence type="ECO:0008006" key="4">
    <source>
        <dbReference type="Google" id="ProtNLM"/>
    </source>
</evidence>
<dbReference type="InterPro" id="IPR035437">
    <property type="entry name" value="SNase_OB-fold_sf"/>
</dbReference>
<protein>
    <recommendedName>
        <fullName evidence="4">TNase-like domain-containing protein</fullName>
    </recommendedName>
</protein>
<evidence type="ECO:0000313" key="2">
    <source>
        <dbReference type="EMBL" id="PIY71167.1"/>
    </source>
</evidence>
<accession>A0A2M7QFS9</accession>
<keyword evidence="1" id="KW-0472">Membrane</keyword>
<dbReference type="Gene3D" id="2.40.50.90">
    <property type="match status" value="1"/>
</dbReference>
<name>A0A2M7QFS9_9BACT</name>
<reference evidence="3" key="1">
    <citation type="submission" date="2017-09" db="EMBL/GenBank/DDBJ databases">
        <title>Depth-based differentiation of microbial function through sediment-hosted aquifers and enrichment of novel symbionts in the deep terrestrial subsurface.</title>
        <authorList>
            <person name="Probst A.J."/>
            <person name="Ladd B."/>
            <person name="Jarett J.K."/>
            <person name="Geller-Mcgrath D.E."/>
            <person name="Sieber C.M.K."/>
            <person name="Emerson J.B."/>
            <person name="Anantharaman K."/>
            <person name="Thomas B.C."/>
            <person name="Malmstrom R."/>
            <person name="Stieglmeier M."/>
            <person name="Klingl A."/>
            <person name="Woyke T."/>
            <person name="Ryan C.M."/>
            <person name="Banfield J.F."/>
        </authorList>
    </citation>
    <scope>NUCLEOTIDE SEQUENCE [LARGE SCALE GENOMIC DNA]</scope>
</reference>
<dbReference type="SUPFAM" id="SSF50199">
    <property type="entry name" value="Staphylococcal nuclease"/>
    <property type="match status" value="1"/>
</dbReference>